<dbReference type="AlphaFoldDB" id="A0A5B8UV10"/>
<dbReference type="Pfam" id="PF25021">
    <property type="entry name" value="TEN_NHL"/>
    <property type="match status" value="1"/>
</dbReference>
<dbReference type="Gene3D" id="2.120.10.30">
    <property type="entry name" value="TolB, C-terminal domain"/>
    <property type="match status" value="3"/>
</dbReference>
<dbReference type="KEGG" id="mgin:FRZ54_09990"/>
<evidence type="ECO:0000256" key="1">
    <source>
        <dbReference type="ARBA" id="ARBA00022737"/>
    </source>
</evidence>
<dbReference type="InterPro" id="IPR001258">
    <property type="entry name" value="NHL_repeat"/>
</dbReference>
<reference evidence="6 7" key="1">
    <citation type="journal article" date="2017" name="Curr. Microbiol.">
        <title>Mucilaginibacter ginsenosidivorans sp. nov., Isolated from Soil of Ginseng Field.</title>
        <authorList>
            <person name="Kim M.M."/>
            <person name="Siddiqi M.Z."/>
            <person name="Im W.T."/>
        </authorList>
    </citation>
    <scope>NUCLEOTIDE SEQUENCE [LARGE SCALE GENOMIC DNA]</scope>
    <source>
        <strain evidence="6 7">Gsoil 3017</strain>
    </source>
</reference>
<name>A0A5B8UV10_9SPHI</name>
<feature type="signal peptide" evidence="3">
    <location>
        <begin position="1"/>
        <end position="27"/>
    </location>
</feature>
<dbReference type="SUPFAM" id="SSF101898">
    <property type="entry name" value="NHL repeat"/>
    <property type="match status" value="1"/>
</dbReference>
<dbReference type="OrthoDB" id="791543at2"/>
<feature type="domain" description="Teneurin NHL" evidence="5">
    <location>
        <begin position="187"/>
        <end position="337"/>
    </location>
</feature>
<feature type="chain" id="PRO_5023091384" evidence="3">
    <location>
        <begin position="28"/>
        <end position="434"/>
    </location>
</feature>
<keyword evidence="7" id="KW-1185">Reference proteome</keyword>
<dbReference type="PANTHER" id="PTHR13833:SF71">
    <property type="entry name" value="NHL DOMAIN-CONTAINING PROTEIN"/>
    <property type="match status" value="1"/>
</dbReference>
<proteinExistence type="predicted"/>
<accession>A0A5B8UV10</accession>
<sequence length="434" mass="44530">MKCHFKSYLLILSVLIILISSCSKKEATPPPNNKPALTITALSVTSGPFNTSVVITGTAFNTNIADDKVFFNGKAATITTATATQLTAIVPVGAGTGNVTVSVNNGAAVSGPVFTYQLSAVVSTLAGSTATGSADGKGAVASFSIAYGITSDASGNLYVAGKNDFLVRKITPDGTVSTLAGNGTVGKADGKGTDASFSEPLYITFGPDGNLYLTDFIFGSVRKITLAGDVTTMQIITNNTGITNPFSTPGGVVASDGNLYIANYGFSYITKLNNNGLATIFTGTDQHDIVDGGHGIAQLSSPQGMKIDQNGTIYFVDANAIRKVDKDALVTTLAGNKAGGDTDGTGLAARFNGPRDLAIDKDGNIYITDTGNRLIRKLGIDGIVSTVAGNAALLSSQDGVGTSAGFQSPTGICIDSNGVIYVTDHNEVRKIIFE</sequence>
<dbReference type="InterPro" id="IPR056822">
    <property type="entry name" value="TEN_NHL"/>
</dbReference>
<evidence type="ECO:0000256" key="3">
    <source>
        <dbReference type="SAM" id="SignalP"/>
    </source>
</evidence>
<dbReference type="EMBL" id="CP042436">
    <property type="protein sequence ID" value="QEC62894.1"/>
    <property type="molecule type" value="Genomic_DNA"/>
</dbReference>
<dbReference type="PROSITE" id="PS51125">
    <property type="entry name" value="NHL"/>
    <property type="match status" value="1"/>
</dbReference>
<evidence type="ECO:0000313" key="7">
    <source>
        <dbReference type="Proteomes" id="UP000321479"/>
    </source>
</evidence>
<keyword evidence="1" id="KW-0677">Repeat</keyword>
<dbReference type="RefSeq" id="WP_147031470.1">
    <property type="nucleotide sequence ID" value="NZ_CP042436.1"/>
</dbReference>
<protein>
    <submittedName>
        <fullName evidence="6">Uncharacterized protein</fullName>
    </submittedName>
</protein>
<evidence type="ECO:0000259" key="4">
    <source>
        <dbReference type="Pfam" id="PF01833"/>
    </source>
</evidence>
<dbReference type="Gene3D" id="2.60.40.10">
    <property type="entry name" value="Immunoglobulins"/>
    <property type="match status" value="1"/>
</dbReference>
<evidence type="ECO:0000259" key="5">
    <source>
        <dbReference type="Pfam" id="PF25021"/>
    </source>
</evidence>
<dbReference type="Pfam" id="PF01436">
    <property type="entry name" value="NHL"/>
    <property type="match status" value="2"/>
</dbReference>
<keyword evidence="3" id="KW-0732">Signal</keyword>
<dbReference type="PROSITE" id="PS51257">
    <property type="entry name" value="PROKAR_LIPOPROTEIN"/>
    <property type="match status" value="1"/>
</dbReference>
<dbReference type="Proteomes" id="UP000321479">
    <property type="component" value="Chromosome"/>
</dbReference>
<evidence type="ECO:0000313" key="6">
    <source>
        <dbReference type="EMBL" id="QEC62894.1"/>
    </source>
</evidence>
<dbReference type="Pfam" id="PF01833">
    <property type="entry name" value="TIG"/>
    <property type="match status" value="1"/>
</dbReference>
<evidence type="ECO:0000256" key="2">
    <source>
        <dbReference type="PROSITE-ProRule" id="PRU00504"/>
    </source>
</evidence>
<feature type="repeat" description="NHL" evidence="2">
    <location>
        <begin position="351"/>
        <end position="381"/>
    </location>
</feature>
<dbReference type="PANTHER" id="PTHR13833">
    <property type="match status" value="1"/>
</dbReference>
<organism evidence="6 7">
    <name type="scientific">Mucilaginibacter ginsenosidivorans</name>
    <dbReference type="NCBI Taxonomy" id="398053"/>
    <lineage>
        <taxon>Bacteria</taxon>
        <taxon>Pseudomonadati</taxon>
        <taxon>Bacteroidota</taxon>
        <taxon>Sphingobacteriia</taxon>
        <taxon>Sphingobacteriales</taxon>
        <taxon>Sphingobacteriaceae</taxon>
        <taxon>Mucilaginibacter</taxon>
    </lineage>
</organism>
<dbReference type="InterPro" id="IPR014756">
    <property type="entry name" value="Ig_E-set"/>
</dbReference>
<dbReference type="InterPro" id="IPR013783">
    <property type="entry name" value="Ig-like_fold"/>
</dbReference>
<gene>
    <name evidence="6" type="ORF">FRZ54_09990</name>
</gene>
<feature type="domain" description="IPT/TIG" evidence="4">
    <location>
        <begin position="38"/>
        <end position="116"/>
    </location>
</feature>
<dbReference type="SUPFAM" id="SSF81296">
    <property type="entry name" value="E set domains"/>
    <property type="match status" value="1"/>
</dbReference>
<dbReference type="InterPro" id="IPR011042">
    <property type="entry name" value="6-blade_b-propeller_TolB-like"/>
</dbReference>
<dbReference type="InterPro" id="IPR002909">
    <property type="entry name" value="IPT_dom"/>
</dbReference>